<dbReference type="CDD" id="cd05288">
    <property type="entry name" value="PGDH"/>
    <property type="match status" value="1"/>
</dbReference>
<dbReference type="GO" id="GO:0016628">
    <property type="term" value="F:oxidoreductase activity, acting on the CH-CH group of donors, NAD or NADP as acceptor"/>
    <property type="evidence" value="ECO:0007669"/>
    <property type="project" value="InterPro"/>
</dbReference>
<dbReference type="EMBL" id="ANBP01000034">
    <property type="protein sequence ID" value="KAB7753312.1"/>
    <property type="molecule type" value="Genomic_DNA"/>
</dbReference>
<evidence type="ECO:0000313" key="4">
    <source>
        <dbReference type="Proteomes" id="UP000325690"/>
    </source>
</evidence>
<gene>
    <name evidence="3" type="ORF">MPHL21000_18865</name>
</gene>
<dbReference type="InterPro" id="IPR020843">
    <property type="entry name" value="ER"/>
</dbReference>
<dbReference type="SMART" id="SM00829">
    <property type="entry name" value="PKS_ER"/>
    <property type="match status" value="1"/>
</dbReference>
<organism evidence="3 4">
    <name type="scientific">Mycolicibacterium phlei DSM 43239 = CCUG 21000</name>
    <dbReference type="NCBI Taxonomy" id="1226750"/>
    <lineage>
        <taxon>Bacteria</taxon>
        <taxon>Bacillati</taxon>
        <taxon>Actinomycetota</taxon>
        <taxon>Actinomycetes</taxon>
        <taxon>Mycobacteriales</taxon>
        <taxon>Mycobacteriaceae</taxon>
        <taxon>Mycolicibacterium</taxon>
    </lineage>
</organism>
<dbReference type="AlphaFoldDB" id="A0A5N5UUL5"/>
<dbReference type="InterPro" id="IPR036291">
    <property type="entry name" value="NAD(P)-bd_dom_sf"/>
</dbReference>
<reference evidence="3 4" key="1">
    <citation type="submission" date="2012-10" db="EMBL/GenBank/DDBJ databases">
        <title>The draft sequence of the Mycobacterium pheli genome.</title>
        <authorList>
            <person name="Pettersson B.M.F."/>
            <person name="Das S."/>
            <person name="Dasgupta S."/>
            <person name="Bhattacharya A."/>
            <person name="Kirsebom L.A."/>
        </authorList>
    </citation>
    <scope>NUCLEOTIDE SEQUENCE [LARGE SCALE GENOMIC DNA]</scope>
    <source>
        <strain evidence="3 4">CCUG 21000</strain>
    </source>
</reference>
<keyword evidence="4" id="KW-1185">Reference proteome</keyword>
<dbReference type="InterPro" id="IPR013149">
    <property type="entry name" value="ADH-like_C"/>
</dbReference>
<accession>A0A5N5UUL5</accession>
<dbReference type="InterPro" id="IPR041694">
    <property type="entry name" value="ADH_N_2"/>
</dbReference>
<dbReference type="PANTHER" id="PTHR43205:SF42">
    <property type="entry name" value="ALCOHOL DEHYDROGENASE, ZINC-CONTAINING (AFU_ORTHOLOGUE AFUA_7G04530)"/>
    <property type="match status" value="1"/>
</dbReference>
<dbReference type="Pfam" id="PF00107">
    <property type="entry name" value="ADH_zinc_N"/>
    <property type="match status" value="1"/>
</dbReference>
<keyword evidence="1" id="KW-0560">Oxidoreductase</keyword>
<evidence type="ECO:0000256" key="1">
    <source>
        <dbReference type="ARBA" id="ARBA00023002"/>
    </source>
</evidence>
<evidence type="ECO:0000259" key="2">
    <source>
        <dbReference type="SMART" id="SM00829"/>
    </source>
</evidence>
<feature type="domain" description="Enoyl reductase (ER)" evidence="2">
    <location>
        <begin position="17"/>
        <end position="332"/>
    </location>
</feature>
<dbReference type="InterPro" id="IPR011032">
    <property type="entry name" value="GroES-like_sf"/>
</dbReference>
<dbReference type="PANTHER" id="PTHR43205">
    <property type="entry name" value="PROSTAGLANDIN REDUCTASE"/>
    <property type="match status" value="1"/>
</dbReference>
<dbReference type="Gene3D" id="3.90.180.10">
    <property type="entry name" value="Medium-chain alcohol dehydrogenases, catalytic domain"/>
    <property type="match status" value="1"/>
</dbReference>
<evidence type="ECO:0000313" key="3">
    <source>
        <dbReference type="EMBL" id="KAB7753312.1"/>
    </source>
</evidence>
<sequence length="342" mass="36273">MAELMNRQIVLRRRPTGLVAPDDTELICTPAPEPAEGEALVRTTYIGIDAAVRTWLNDQPGYLPPVQLGEVIRAAGIGEVVASRCDAYRVGDVVTTLTGFQEYVISRDDLFTTPVPGPDVDQLAVMSVYGPTGATAYFGMMGIGKPQPGETVVVSAAAGATGSVAGQIAKIAGARVVGIAGGPEKCRAVVEDFGFDACIDYRSEDLPSALRQHCPKGVDVYFDNVGGAILDAVLGRLAHKARVVLCGVISSYLTGEHPGPANYVNLLSKTALMQGFNALDEWGRFDEAFESLRRWVQEGRLVHRETIYDGIESCVDALNGLFTGANIGKMLVKVSEPSTAGG</sequence>
<name>A0A5N5UUL5_MYCPH</name>
<proteinExistence type="predicted"/>
<dbReference type="RefSeq" id="WP_110766343.1">
    <property type="nucleotide sequence ID" value="NZ_ANBO01000034.1"/>
</dbReference>
<dbReference type="SUPFAM" id="SSF51735">
    <property type="entry name" value="NAD(P)-binding Rossmann-fold domains"/>
    <property type="match status" value="1"/>
</dbReference>
<dbReference type="InterPro" id="IPR045010">
    <property type="entry name" value="MDR_fam"/>
</dbReference>
<dbReference type="Gene3D" id="3.40.50.720">
    <property type="entry name" value="NAD(P)-binding Rossmann-like Domain"/>
    <property type="match status" value="1"/>
</dbReference>
<protein>
    <submittedName>
        <fullName evidence="3">NADP-dependent oxidoreductase</fullName>
    </submittedName>
</protein>
<dbReference type="GeneID" id="74301029"/>
<dbReference type="FunFam" id="3.40.50.720:FF:000121">
    <property type="entry name" value="Prostaglandin reductase 2"/>
    <property type="match status" value="1"/>
</dbReference>
<dbReference type="SUPFAM" id="SSF50129">
    <property type="entry name" value="GroES-like"/>
    <property type="match status" value="1"/>
</dbReference>
<dbReference type="Proteomes" id="UP000325690">
    <property type="component" value="Unassembled WGS sequence"/>
</dbReference>
<comment type="caution">
    <text evidence="3">The sequence shown here is derived from an EMBL/GenBank/DDBJ whole genome shotgun (WGS) entry which is preliminary data.</text>
</comment>
<dbReference type="Pfam" id="PF16884">
    <property type="entry name" value="ADH_N_2"/>
    <property type="match status" value="1"/>
</dbReference>